<gene>
    <name evidence="1" type="ORF">CHUV0807_1831</name>
</gene>
<sequence>MFHDAISCQIAALFSLPKDSKILLKNGRKSCKKWPEKRRGAH</sequence>
<dbReference type="Proteomes" id="UP000190837">
    <property type="component" value="Unassembled WGS sequence"/>
</dbReference>
<dbReference type="AlphaFoldDB" id="A0A1C3H5G6"/>
<dbReference type="EMBL" id="FKLO01000063">
    <property type="protein sequence ID" value="SAM67670.1"/>
    <property type="molecule type" value="Genomic_DNA"/>
</dbReference>
<protein>
    <submittedName>
        <fullName evidence="1">Uncharacterized protein</fullName>
    </submittedName>
</protein>
<name>A0A1C3H5G6_9GAMM</name>
<reference evidence="2" key="1">
    <citation type="submission" date="2016-04" db="EMBL/GenBank/DDBJ databases">
        <authorList>
            <person name="Tagini F."/>
        </authorList>
    </citation>
    <scope>NUCLEOTIDE SEQUENCE [LARGE SCALE GENOMIC DNA]</scope>
    <source>
        <strain evidence="2">CHUV0807</strain>
    </source>
</reference>
<proteinExistence type="predicted"/>
<evidence type="ECO:0000313" key="1">
    <source>
        <dbReference type="EMBL" id="SAM67670.1"/>
    </source>
</evidence>
<accession>A0A1C3H5G6</accession>
<organism evidence="1 2">
    <name type="scientific">Cardiobacterium hominis</name>
    <dbReference type="NCBI Taxonomy" id="2718"/>
    <lineage>
        <taxon>Bacteria</taxon>
        <taxon>Pseudomonadati</taxon>
        <taxon>Pseudomonadota</taxon>
        <taxon>Gammaproteobacteria</taxon>
        <taxon>Cardiobacteriales</taxon>
        <taxon>Cardiobacteriaceae</taxon>
        <taxon>Cardiobacterium</taxon>
    </lineage>
</organism>
<evidence type="ECO:0000313" key="2">
    <source>
        <dbReference type="Proteomes" id="UP000190837"/>
    </source>
</evidence>